<evidence type="ECO:0000256" key="1">
    <source>
        <dbReference type="SAM" id="MobiDB-lite"/>
    </source>
</evidence>
<feature type="region of interest" description="Disordered" evidence="1">
    <location>
        <begin position="20"/>
        <end position="39"/>
    </location>
</feature>
<dbReference type="AlphaFoldDB" id="M9WEZ9"/>
<feature type="compositionally biased region" description="Acidic residues" evidence="1">
    <location>
        <begin position="25"/>
        <end position="37"/>
    </location>
</feature>
<proteinExistence type="evidence at transcript level"/>
<organism evidence="3">
    <name type="scientific">Haliotis kamtschatkana</name>
    <name type="common">Pinto abalone</name>
    <name type="synonym">Northern abalone</name>
    <dbReference type="NCBI Taxonomy" id="6457"/>
    <lineage>
        <taxon>Eukaryota</taxon>
        <taxon>Metazoa</taxon>
        <taxon>Spiralia</taxon>
        <taxon>Lophotrochozoa</taxon>
        <taxon>Mollusca</taxon>
        <taxon>Gastropoda</taxon>
        <taxon>Vetigastropoda</taxon>
        <taxon>Lepetellida</taxon>
        <taxon>Haliotoidea</taxon>
        <taxon>Haliotidae</taxon>
        <taxon>Haliotis</taxon>
    </lineage>
</organism>
<feature type="region of interest" description="Disordered" evidence="1">
    <location>
        <begin position="64"/>
        <end position="83"/>
    </location>
</feature>
<reference evidence="3" key="1">
    <citation type="journal article" date="2013" name="Mol. Reprod. Dev.">
        <title>Mass spectrometry and next-generation sequencing reveal an abundant and rapidly evolving abalone sperm protein.</title>
        <authorList>
            <person name="Palmer M.R."/>
            <person name="McDowall M.H."/>
            <person name="Stewart L."/>
            <person name="Ouaddi A."/>
            <person name="Maccoss M.J."/>
            <person name="Swanson W.J."/>
        </authorList>
    </citation>
    <scope>NUCLEOTIDE SEQUENCE</scope>
    <source>
        <strain evidence="3">2D</strain>
    </source>
</reference>
<dbReference type="EMBL" id="KC752596">
    <property type="protein sequence ID" value="AGJ90055.1"/>
    <property type="molecule type" value="mRNA"/>
</dbReference>
<keyword evidence="2" id="KW-0732">Signal</keyword>
<feature type="chain" id="PRO_5004104366" evidence="2">
    <location>
        <begin position="20"/>
        <end position="83"/>
    </location>
</feature>
<accession>M9WEZ9</accession>
<evidence type="ECO:0000313" key="3">
    <source>
        <dbReference type="EMBL" id="AGJ90055.1"/>
    </source>
</evidence>
<feature type="signal peptide" evidence="2">
    <location>
        <begin position="1"/>
        <end position="19"/>
    </location>
</feature>
<sequence>MRVILIVTAVFLIISLAKSVSSSSYDDEDEDDSDEEPKDLITNEVVEAVGGSEAMFQRRKRSADLDYGGGYGNDDPDNYLESK</sequence>
<protein>
    <submittedName>
        <fullName evidence="3">Sperm protein 6kDa</fullName>
    </submittedName>
</protein>
<name>M9WEZ9_HALKA</name>
<evidence type="ECO:0000256" key="2">
    <source>
        <dbReference type="SAM" id="SignalP"/>
    </source>
</evidence>
<feature type="compositionally biased region" description="Acidic residues" evidence="1">
    <location>
        <begin position="74"/>
        <end position="83"/>
    </location>
</feature>